<organism evidence="1 2">
    <name type="scientific">Hypoxylon rubiginosum</name>
    <dbReference type="NCBI Taxonomy" id="110542"/>
    <lineage>
        <taxon>Eukaryota</taxon>
        <taxon>Fungi</taxon>
        <taxon>Dikarya</taxon>
        <taxon>Ascomycota</taxon>
        <taxon>Pezizomycotina</taxon>
        <taxon>Sordariomycetes</taxon>
        <taxon>Xylariomycetidae</taxon>
        <taxon>Xylariales</taxon>
        <taxon>Hypoxylaceae</taxon>
        <taxon>Hypoxylon</taxon>
    </lineage>
</organism>
<keyword evidence="2" id="KW-1185">Reference proteome</keyword>
<sequence>MAPPFPFHVKEHVVPSQHVREWPRATAASQEDVLYLSVKQYVPVDNPSPRPGDVTIIAAHANGFPKELYEPLWADLHALSDHHSDPDRKKGEGTGFRIRGIWIADVSNQGYSGTLNERAQGSDPSWDDHARDLLHLTNVFRPQMPRPLVGLGHSFGAACLTRLSLLHPRLLSALVLLDPTITAFSFARSVGPGQTPARASSFRRETWPDRDAAAASFRRSPFYRAWDPRVLDAWIAHGVRSTPTLLFPSSSPNDDKATLRTPKHQEVFTYFRPLWPHVREVKSPDGSRSFVVDKDGAPDFDPAAQDEALTRDVVFPFYRSEGASILKHLPEVRPSVLWVFGGDSDLGQPEGRKFKLETCGVGGGGSGGLAAGRVAEVVMEGRGHLFPMEVPGECARHAAAWIGKEMARWREGEREYEEWTKLPLREKTTLSDKFLDNVGRPPSKGNKSLVSSESKL</sequence>
<comment type="caution">
    <text evidence="1">The sequence shown here is derived from an EMBL/GenBank/DDBJ whole genome shotgun (WGS) entry which is preliminary data.</text>
</comment>
<proteinExistence type="predicted"/>
<gene>
    <name evidence="1" type="ORF">F4820DRAFT_401229</name>
</gene>
<evidence type="ECO:0000313" key="1">
    <source>
        <dbReference type="EMBL" id="KAI4871049.1"/>
    </source>
</evidence>
<dbReference type="Proteomes" id="UP001497700">
    <property type="component" value="Unassembled WGS sequence"/>
</dbReference>
<name>A0ACB9ZIY1_9PEZI</name>
<evidence type="ECO:0000313" key="2">
    <source>
        <dbReference type="Proteomes" id="UP001497700"/>
    </source>
</evidence>
<protein>
    <submittedName>
        <fullName evidence="1">Toxin biosynthesis protein</fullName>
    </submittedName>
</protein>
<accession>A0ACB9ZIY1</accession>
<reference evidence="1 2" key="1">
    <citation type="journal article" date="2022" name="New Phytol.">
        <title>Ecological generalism drives hyperdiversity of secondary metabolite gene clusters in xylarialean endophytes.</title>
        <authorList>
            <person name="Franco M.E.E."/>
            <person name="Wisecaver J.H."/>
            <person name="Arnold A.E."/>
            <person name="Ju Y.M."/>
            <person name="Slot J.C."/>
            <person name="Ahrendt S."/>
            <person name="Moore L.P."/>
            <person name="Eastman K.E."/>
            <person name="Scott K."/>
            <person name="Konkel Z."/>
            <person name="Mondo S.J."/>
            <person name="Kuo A."/>
            <person name="Hayes R.D."/>
            <person name="Haridas S."/>
            <person name="Andreopoulos B."/>
            <person name="Riley R."/>
            <person name="LaButti K."/>
            <person name="Pangilinan J."/>
            <person name="Lipzen A."/>
            <person name="Amirebrahimi M."/>
            <person name="Yan J."/>
            <person name="Adam C."/>
            <person name="Keymanesh K."/>
            <person name="Ng V."/>
            <person name="Louie K."/>
            <person name="Northen T."/>
            <person name="Drula E."/>
            <person name="Henrissat B."/>
            <person name="Hsieh H.M."/>
            <person name="Youens-Clark K."/>
            <person name="Lutzoni F."/>
            <person name="Miadlikowska J."/>
            <person name="Eastwood D.C."/>
            <person name="Hamelin R.C."/>
            <person name="Grigoriev I.V."/>
            <person name="U'Ren J.M."/>
        </authorList>
    </citation>
    <scope>NUCLEOTIDE SEQUENCE [LARGE SCALE GENOMIC DNA]</scope>
    <source>
        <strain evidence="1 2">CBS 119005</strain>
    </source>
</reference>
<dbReference type="EMBL" id="MU393421">
    <property type="protein sequence ID" value="KAI4871049.1"/>
    <property type="molecule type" value="Genomic_DNA"/>
</dbReference>